<comment type="caution">
    <text evidence="4">The sequence shown here is derived from an EMBL/GenBank/DDBJ whole genome shotgun (WGS) entry which is preliminary data.</text>
</comment>
<dbReference type="GO" id="GO:0006446">
    <property type="term" value="P:regulation of translational initiation"/>
    <property type="evidence" value="ECO:0007669"/>
    <property type="project" value="TreeGrafter"/>
</dbReference>
<evidence type="ECO:0000256" key="1">
    <source>
        <dbReference type="ARBA" id="ARBA00007665"/>
    </source>
</evidence>
<gene>
    <name evidence="4" type="ORF">GGQ73_001348</name>
</gene>
<evidence type="ECO:0000313" key="4">
    <source>
        <dbReference type="EMBL" id="MBB3945415.1"/>
    </source>
</evidence>
<dbReference type="AlphaFoldDB" id="A0A7W6C454"/>
<protein>
    <submittedName>
        <fullName evidence="4">Putative YigZ family protein</fullName>
    </submittedName>
</protein>
<dbReference type="EMBL" id="JACIDV010000003">
    <property type="protein sequence ID" value="MBB3945415.1"/>
    <property type="molecule type" value="Genomic_DNA"/>
</dbReference>
<dbReference type="InterPro" id="IPR015269">
    <property type="entry name" value="UPF0029_Impact_C"/>
</dbReference>
<name>A0A7W6C454_9HYPH</name>
<dbReference type="SUPFAM" id="SSF54211">
    <property type="entry name" value="Ribosomal protein S5 domain 2-like"/>
    <property type="match status" value="1"/>
</dbReference>
<comment type="similarity">
    <text evidence="1">Belongs to the IMPACT family.</text>
</comment>
<dbReference type="PANTHER" id="PTHR16301">
    <property type="entry name" value="IMPACT-RELATED"/>
    <property type="match status" value="1"/>
</dbReference>
<accession>A0A7W6C454</accession>
<organism evidence="4 5">
    <name type="scientific">Rhizobium skierniewicense</name>
    <dbReference type="NCBI Taxonomy" id="984260"/>
    <lineage>
        <taxon>Bacteria</taxon>
        <taxon>Pseudomonadati</taxon>
        <taxon>Pseudomonadota</taxon>
        <taxon>Alphaproteobacteria</taxon>
        <taxon>Hyphomicrobiales</taxon>
        <taxon>Rhizobiaceae</taxon>
        <taxon>Rhizobium/Agrobacterium group</taxon>
        <taxon>Rhizobium</taxon>
    </lineage>
</organism>
<dbReference type="GO" id="GO:0032561">
    <property type="term" value="F:guanyl ribonucleotide binding"/>
    <property type="evidence" value="ECO:0007669"/>
    <property type="project" value="UniProtKB-ARBA"/>
</dbReference>
<sequence>MFTLNGLETCSQDIKKSRFIAWAGPVADEQAAKCFIEERSDATASHNCWAWRIGQVYRFNDDGEPSGTAGKPILQAIDGQSLDCIAVVVTRWFGGVLLGSGGLMRAYGGTAAICLRNGGKTQLVATVETTLDCGFSDLALVKARLLAVPNLRIKAETFTDSGANLSLAVPVSHATEVARMVLNLTGGRVTLPLPQTPP</sequence>
<evidence type="ECO:0000259" key="3">
    <source>
        <dbReference type="Pfam" id="PF09186"/>
    </source>
</evidence>
<reference evidence="4 5" key="1">
    <citation type="submission" date="2020-08" db="EMBL/GenBank/DDBJ databases">
        <title>Genomic Encyclopedia of Type Strains, Phase IV (KMG-IV): sequencing the most valuable type-strain genomes for metagenomic binning, comparative biology and taxonomic classification.</title>
        <authorList>
            <person name="Goeker M."/>
        </authorList>
    </citation>
    <scope>NUCLEOTIDE SEQUENCE [LARGE SCALE GENOMIC DNA]</scope>
    <source>
        <strain evidence="4 5">DSM 26438</strain>
    </source>
</reference>
<dbReference type="RefSeq" id="WP_183894915.1">
    <property type="nucleotide sequence ID" value="NZ_JACIDV010000003.1"/>
</dbReference>
<evidence type="ECO:0000313" key="5">
    <source>
        <dbReference type="Proteomes" id="UP000565286"/>
    </source>
</evidence>
<dbReference type="InterPro" id="IPR020568">
    <property type="entry name" value="Ribosomal_Su5_D2-typ_SF"/>
</dbReference>
<dbReference type="InterPro" id="IPR020569">
    <property type="entry name" value="UPF0029_Impact_CS"/>
</dbReference>
<dbReference type="InterPro" id="IPR036956">
    <property type="entry name" value="Impact_N_sf"/>
</dbReference>
<dbReference type="Gene3D" id="3.30.70.240">
    <property type="match status" value="1"/>
</dbReference>
<dbReference type="InterPro" id="IPR035647">
    <property type="entry name" value="EFG_III/V"/>
</dbReference>
<dbReference type="GO" id="GO:0017111">
    <property type="term" value="F:ribonucleoside triphosphate phosphatase activity"/>
    <property type="evidence" value="ECO:0007669"/>
    <property type="project" value="UniProtKB-ARBA"/>
</dbReference>
<dbReference type="Gene3D" id="3.30.230.30">
    <property type="entry name" value="Impact, N-terminal domain"/>
    <property type="match status" value="1"/>
</dbReference>
<dbReference type="SUPFAM" id="SSF54980">
    <property type="entry name" value="EF-G C-terminal domain-like"/>
    <property type="match status" value="1"/>
</dbReference>
<dbReference type="InterPro" id="IPR001498">
    <property type="entry name" value="Impact_N"/>
</dbReference>
<keyword evidence="5" id="KW-1185">Reference proteome</keyword>
<dbReference type="GO" id="GO:0005737">
    <property type="term" value="C:cytoplasm"/>
    <property type="evidence" value="ECO:0007669"/>
    <property type="project" value="TreeGrafter"/>
</dbReference>
<feature type="domain" description="Impact N-terminal" evidence="2">
    <location>
        <begin position="15"/>
        <end position="113"/>
    </location>
</feature>
<evidence type="ECO:0000259" key="2">
    <source>
        <dbReference type="Pfam" id="PF01205"/>
    </source>
</evidence>
<dbReference type="PANTHER" id="PTHR16301:SF20">
    <property type="entry name" value="IMPACT FAMILY MEMBER YIGZ"/>
    <property type="match status" value="1"/>
</dbReference>
<dbReference type="Pfam" id="PF01205">
    <property type="entry name" value="Impact_N"/>
    <property type="match status" value="1"/>
</dbReference>
<dbReference type="PROSITE" id="PS00910">
    <property type="entry name" value="UPF0029"/>
    <property type="match status" value="1"/>
</dbReference>
<dbReference type="Proteomes" id="UP000565286">
    <property type="component" value="Unassembled WGS sequence"/>
</dbReference>
<feature type="domain" description="UPF0029" evidence="3">
    <location>
        <begin position="131"/>
        <end position="188"/>
    </location>
</feature>
<proteinExistence type="inferred from homology"/>
<dbReference type="Pfam" id="PF09186">
    <property type="entry name" value="DUF1949"/>
    <property type="match status" value="1"/>
</dbReference>
<dbReference type="InterPro" id="IPR023582">
    <property type="entry name" value="Impact"/>
</dbReference>